<accession>A0A0A9CUS1</accession>
<name>A0A0A9CUS1_ARUDO</name>
<proteinExistence type="predicted"/>
<reference evidence="1" key="2">
    <citation type="journal article" date="2015" name="Data Brief">
        <title>Shoot transcriptome of the giant reed, Arundo donax.</title>
        <authorList>
            <person name="Barrero R.A."/>
            <person name="Guerrero F.D."/>
            <person name="Moolhuijzen P."/>
            <person name="Goolsby J.A."/>
            <person name="Tidwell J."/>
            <person name="Bellgard S.E."/>
            <person name="Bellgard M.I."/>
        </authorList>
    </citation>
    <scope>NUCLEOTIDE SEQUENCE</scope>
    <source>
        <tissue evidence="1">Shoot tissue taken approximately 20 cm above the soil surface</tissue>
    </source>
</reference>
<sequence length="88" mass="10310">MVLPERSTTIVAHMTASHIIIQSRTRERTRMKIMTSMRRRAVTRTRSSSSRIAKEGRPMLLKNRSLAIVQIEEPKEHQIQINIFLLDR</sequence>
<reference evidence="1" key="1">
    <citation type="submission" date="2014-09" db="EMBL/GenBank/DDBJ databases">
        <authorList>
            <person name="Magalhaes I.L.F."/>
            <person name="Oliveira U."/>
            <person name="Santos F.R."/>
            <person name="Vidigal T.H.D.A."/>
            <person name="Brescovit A.D."/>
            <person name="Santos A.J."/>
        </authorList>
    </citation>
    <scope>NUCLEOTIDE SEQUENCE</scope>
    <source>
        <tissue evidence="1">Shoot tissue taken approximately 20 cm above the soil surface</tissue>
    </source>
</reference>
<evidence type="ECO:0000313" key="1">
    <source>
        <dbReference type="EMBL" id="JAD79361.1"/>
    </source>
</evidence>
<dbReference type="EMBL" id="GBRH01218534">
    <property type="protein sequence ID" value="JAD79361.1"/>
    <property type="molecule type" value="Transcribed_RNA"/>
</dbReference>
<protein>
    <submittedName>
        <fullName evidence="1">Uncharacterized protein</fullName>
    </submittedName>
</protein>
<dbReference type="AlphaFoldDB" id="A0A0A9CUS1"/>
<organism evidence="1">
    <name type="scientific">Arundo donax</name>
    <name type="common">Giant reed</name>
    <name type="synonym">Donax arundinaceus</name>
    <dbReference type="NCBI Taxonomy" id="35708"/>
    <lineage>
        <taxon>Eukaryota</taxon>
        <taxon>Viridiplantae</taxon>
        <taxon>Streptophyta</taxon>
        <taxon>Embryophyta</taxon>
        <taxon>Tracheophyta</taxon>
        <taxon>Spermatophyta</taxon>
        <taxon>Magnoliopsida</taxon>
        <taxon>Liliopsida</taxon>
        <taxon>Poales</taxon>
        <taxon>Poaceae</taxon>
        <taxon>PACMAD clade</taxon>
        <taxon>Arundinoideae</taxon>
        <taxon>Arundineae</taxon>
        <taxon>Arundo</taxon>
    </lineage>
</organism>